<comment type="subcellular location">
    <subcellularLocation>
        <location evidence="1">Mitochondrion inner membrane</location>
    </subcellularLocation>
</comment>
<keyword evidence="5" id="KW-0472">Membrane</keyword>
<gene>
    <name evidence="7" type="ORF">CK203_033239</name>
</gene>
<name>A0A438HBS6_VITVI</name>
<evidence type="ECO:0000256" key="2">
    <source>
        <dbReference type="ARBA" id="ARBA00022792"/>
    </source>
</evidence>
<dbReference type="Gene3D" id="2.10.109.10">
    <property type="entry name" value="Umud Fragment, subunit A"/>
    <property type="match status" value="1"/>
</dbReference>
<dbReference type="PANTHER" id="PTHR12383:SF16">
    <property type="entry name" value="MITOCHONDRIAL INNER MEMBRANE PROTEASE SUBUNIT 1"/>
    <property type="match status" value="1"/>
</dbReference>
<dbReference type="PANTHER" id="PTHR12383">
    <property type="entry name" value="PROTEASE FAMILY S26 MITOCHONDRIAL INNER MEMBRANE PROTEASE-RELATED"/>
    <property type="match status" value="1"/>
</dbReference>
<accession>A0A438HBS6</accession>
<evidence type="ECO:0000256" key="1">
    <source>
        <dbReference type="ARBA" id="ARBA00004273"/>
    </source>
</evidence>
<feature type="domain" description="Peptidase S26" evidence="6">
    <location>
        <begin position="2"/>
        <end position="36"/>
    </location>
</feature>
<keyword evidence="3" id="KW-0378">Hydrolase</keyword>
<dbReference type="GO" id="GO:0005743">
    <property type="term" value="C:mitochondrial inner membrane"/>
    <property type="evidence" value="ECO:0007669"/>
    <property type="project" value="UniProtKB-SubCell"/>
</dbReference>
<proteinExistence type="predicted"/>
<dbReference type="InterPro" id="IPR019533">
    <property type="entry name" value="Peptidase_S26"/>
</dbReference>
<dbReference type="Proteomes" id="UP000288805">
    <property type="component" value="Unassembled WGS sequence"/>
</dbReference>
<dbReference type="InterPro" id="IPR036286">
    <property type="entry name" value="LexA/Signal_pep-like_sf"/>
</dbReference>
<dbReference type="GO" id="GO:0004252">
    <property type="term" value="F:serine-type endopeptidase activity"/>
    <property type="evidence" value="ECO:0007669"/>
    <property type="project" value="InterPro"/>
</dbReference>
<organism evidence="7 8">
    <name type="scientific">Vitis vinifera</name>
    <name type="common">Grape</name>
    <dbReference type="NCBI Taxonomy" id="29760"/>
    <lineage>
        <taxon>Eukaryota</taxon>
        <taxon>Viridiplantae</taxon>
        <taxon>Streptophyta</taxon>
        <taxon>Embryophyta</taxon>
        <taxon>Tracheophyta</taxon>
        <taxon>Spermatophyta</taxon>
        <taxon>Magnoliopsida</taxon>
        <taxon>eudicotyledons</taxon>
        <taxon>Gunneridae</taxon>
        <taxon>Pentapetalae</taxon>
        <taxon>rosids</taxon>
        <taxon>Vitales</taxon>
        <taxon>Vitaceae</taxon>
        <taxon>Viteae</taxon>
        <taxon>Vitis</taxon>
    </lineage>
</organism>
<evidence type="ECO:0000313" key="8">
    <source>
        <dbReference type="Proteomes" id="UP000288805"/>
    </source>
</evidence>
<dbReference type="AlphaFoldDB" id="A0A438HBS6"/>
<sequence>MGKVRPGDVVLVRSPENPRKTVSKRILGMEGDRVTFMIDPKNSNRCQSVVAHDYDEVSNVKVNLIYGLAPIEDE</sequence>
<comment type="caution">
    <text evidence="7">The sequence shown here is derived from an EMBL/GenBank/DDBJ whole genome shotgun (WGS) entry which is preliminary data.</text>
</comment>
<dbReference type="SUPFAM" id="SSF51306">
    <property type="entry name" value="LexA/Signal peptidase"/>
    <property type="match status" value="1"/>
</dbReference>
<keyword evidence="4" id="KW-0496">Mitochondrion</keyword>
<protein>
    <recommendedName>
        <fullName evidence="6">Peptidase S26 domain-containing protein</fullName>
    </recommendedName>
</protein>
<dbReference type="Pfam" id="PF10502">
    <property type="entry name" value="Peptidase_S26"/>
    <property type="match status" value="1"/>
</dbReference>
<evidence type="ECO:0000313" key="7">
    <source>
        <dbReference type="EMBL" id="RVW81901.1"/>
    </source>
</evidence>
<dbReference type="InterPro" id="IPR052064">
    <property type="entry name" value="Mito_IMP1_subunit"/>
</dbReference>
<evidence type="ECO:0000259" key="6">
    <source>
        <dbReference type="Pfam" id="PF10502"/>
    </source>
</evidence>
<dbReference type="EMBL" id="QGNW01000246">
    <property type="protein sequence ID" value="RVW81901.1"/>
    <property type="molecule type" value="Genomic_DNA"/>
</dbReference>
<evidence type="ECO:0000256" key="4">
    <source>
        <dbReference type="ARBA" id="ARBA00023128"/>
    </source>
</evidence>
<dbReference type="GO" id="GO:0006465">
    <property type="term" value="P:signal peptide processing"/>
    <property type="evidence" value="ECO:0007669"/>
    <property type="project" value="InterPro"/>
</dbReference>
<reference evidence="7 8" key="1">
    <citation type="journal article" date="2018" name="PLoS Genet.">
        <title>Population sequencing reveals clonal diversity and ancestral inbreeding in the grapevine cultivar Chardonnay.</title>
        <authorList>
            <person name="Roach M.J."/>
            <person name="Johnson D.L."/>
            <person name="Bohlmann J."/>
            <person name="van Vuuren H.J."/>
            <person name="Jones S.J."/>
            <person name="Pretorius I.S."/>
            <person name="Schmidt S.A."/>
            <person name="Borneman A.R."/>
        </authorList>
    </citation>
    <scope>NUCLEOTIDE SEQUENCE [LARGE SCALE GENOMIC DNA]</scope>
    <source>
        <strain evidence="8">cv. Chardonnay</strain>
        <tissue evidence="7">Leaf</tissue>
    </source>
</reference>
<evidence type="ECO:0000256" key="5">
    <source>
        <dbReference type="ARBA" id="ARBA00023136"/>
    </source>
</evidence>
<evidence type="ECO:0000256" key="3">
    <source>
        <dbReference type="ARBA" id="ARBA00022801"/>
    </source>
</evidence>
<keyword evidence="2" id="KW-0999">Mitochondrion inner membrane</keyword>